<protein>
    <submittedName>
        <fullName evidence="5 6">MarR family transcriptional regulator</fullName>
    </submittedName>
</protein>
<dbReference type="PRINTS" id="PR00598">
    <property type="entry name" value="HTHMARR"/>
</dbReference>
<dbReference type="SMART" id="SM00347">
    <property type="entry name" value="HTH_MARR"/>
    <property type="match status" value="1"/>
</dbReference>
<evidence type="ECO:0000313" key="6">
    <source>
        <dbReference type="EMBL" id="SKC03843.1"/>
    </source>
</evidence>
<dbReference type="RefSeq" id="WP_055729327.1">
    <property type="nucleotide sequence ID" value="NZ_FUYX01000011.1"/>
</dbReference>
<dbReference type="EMBL" id="FUYX01000011">
    <property type="protein sequence ID" value="SKC03843.1"/>
    <property type="molecule type" value="Genomic_DNA"/>
</dbReference>
<reference evidence="6 8" key="2">
    <citation type="submission" date="2017-02" db="EMBL/GenBank/DDBJ databases">
        <authorList>
            <person name="Peterson S.W."/>
        </authorList>
    </citation>
    <scope>NUCLEOTIDE SEQUENCE [LARGE SCALE GENOMIC DNA]</scope>
    <source>
        <strain evidence="6 8">DSM 9653</strain>
    </source>
</reference>
<evidence type="ECO:0000313" key="8">
    <source>
        <dbReference type="Proteomes" id="UP000190130"/>
    </source>
</evidence>
<evidence type="ECO:0000256" key="3">
    <source>
        <dbReference type="ARBA" id="ARBA00023163"/>
    </source>
</evidence>
<dbReference type="InterPro" id="IPR036388">
    <property type="entry name" value="WH-like_DNA-bd_sf"/>
</dbReference>
<name>A0A0Q3SVC5_9HYPH</name>
<dbReference type="InterPro" id="IPR039422">
    <property type="entry name" value="MarR/SlyA-like"/>
</dbReference>
<evidence type="ECO:0000256" key="2">
    <source>
        <dbReference type="ARBA" id="ARBA00023125"/>
    </source>
</evidence>
<dbReference type="PANTHER" id="PTHR33164">
    <property type="entry name" value="TRANSCRIPTIONAL REGULATOR, MARR FAMILY"/>
    <property type="match status" value="1"/>
</dbReference>
<dbReference type="GO" id="GO:0003700">
    <property type="term" value="F:DNA-binding transcription factor activity"/>
    <property type="evidence" value="ECO:0007669"/>
    <property type="project" value="InterPro"/>
</dbReference>
<dbReference type="PANTHER" id="PTHR33164:SF64">
    <property type="entry name" value="TRANSCRIPTIONAL REGULATOR SLYA"/>
    <property type="match status" value="1"/>
</dbReference>
<keyword evidence="3" id="KW-0804">Transcription</keyword>
<dbReference type="Proteomes" id="UP000051562">
    <property type="component" value="Unassembled WGS sequence"/>
</dbReference>
<dbReference type="Pfam" id="PF12802">
    <property type="entry name" value="MarR_2"/>
    <property type="match status" value="1"/>
</dbReference>
<organism evidence="5 7">
    <name type="scientific">Bosea thiooxidans</name>
    <dbReference type="NCBI Taxonomy" id="53254"/>
    <lineage>
        <taxon>Bacteria</taxon>
        <taxon>Pseudomonadati</taxon>
        <taxon>Pseudomonadota</taxon>
        <taxon>Alphaproteobacteria</taxon>
        <taxon>Hyphomicrobiales</taxon>
        <taxon>Boseaceae</taxon>
        <taxon>Bosea</taxon>
    </lineage>
</organism>
<dbReference type="GO" id="GO:0006950">
    <property type="term" value="P:response to stress"/>
    <property type="evidence" value="ECO:0007669"/>
    <property type="project" value="TreeGrafter"/>
</dbReference>
<dbReference type="OrthoDB" id="7427954at2"/>
<dbReference type="AlphaFoldDB" id="A0A0Q3SVC5"/>
<proteinExistence type="predicted"/>
<dbReference type="PROSITE" id="PS50995">
    <property type="entry name" value="HTH_MARR_2"/>
    <property type="match status" value="1"/>
</dbReference>
<keyword evidence="7" id="KW-1185">Reference proteome</keyword>
<dbReference type="GO" id="GO:0003677">
    <property type="term" value="F:DNA binding"/>
    <property type="evidence" value="ECO:0007669"/>
    <property type="project" value="UniProtKB-KW"/>
</dbReference>
<dbReference type="InterPro" id="IPR036390">
    <property type="entry name" value="WH_DNA-bd_sf"/>
</dbReference>
<dbReference type="InterPro" id="IPR000835">
    <property type="entry name" value="HTH_MarR-typ"/>
</dbReference>
<dbReference type="Gene3D" id="1.10.10.10">
    <property type="entry name" value="Winged helix-like DNA-binding domain superfamily/Winged helix DNA-binding domain"/>
    <property type="match status" value="1"/>
</dbReference>
<evidence type="ECO:0000256" key="1">
    <source>
        <dbReference type="ARBA" id="ARBA00023015"/>
    </source>
</evidence>
<accession>A0A0Q3SVC5</accession>
<keyword evidence="2" id="KW-0238">DNA-binding</keyword>
<keyword evidence="1" id="KW-0805">Transcription regulation</keyword>
<dbReference type="SUPFAM" id="SSF46785">
    <property type="entry name" value="Winged helix' DNA-binding domain"/>
    <property type="match status" value="1"/>
</dbReference>
<sequence length="151" mass="16599">MEPTSPKDMIGRTIGRAARLWRRAVDVRLQAYGLTEATWLPLLHLSRAMAPMRQKDLAASLGLDGSTVVRLLDNLQAAGLVERREDEGDRRAKTIHLTPEAERLVAQVEAIARDVRLATIQGIPEADIERAAAVLERICDVLAALPESDMA</sequence>
<evidence type="ECO:0000313" key="7">
    <source>
        <dbReference type="Proteomes" id="UP000051562"/>
    </source>
</evidence>
<evidence type="ECO:0000259" key="4">
    <source>
        <dbReference type="PROSITE" id="PS50995"/>
    </source>
</evidence>
<gene>
    <name evidence="5" type="ORF">ARD30_18080</name>
    <name evidence="6" type="ORF">SAMN05660750_03812</name>
</gene>
<dbReference type="EMBL" id="LMAR01000050">
    <property type="protein sequence ID" value="KQK29338.1"/>
    <property type="molecule type" value="Genomic_DNA"/>
</dbReference>
<dbReference type="STRING" id="53254.SAMN05660750_03812"/>
<feature type="domain" description="HTH marR-type" evidence="4">
    <location>
        <begin position="7"/>
        <end position="140"/>
    </location>
</feature>
<evidence type="ECO:0000313" key="5">
    <source>
        <dbReference type="EMBL" id="KQK29338.1"/>
    </source>
</evidence>
<reference evidence="5 7" key="1">
    <citation type="submission" date="2015-10" db="EMBL/GenBank/DDBJ databases">
        <title>Draft genome of Bosea thiooxidans.</title>
        <authorList>
            <person name="Wang X."/>
        </authorList>
    </citation>
    <scope>NUCLEOTIDE SEQUENCE [LARGE SCALE GENOMIC DNA]</scope>
    <source>
        <strain evidence="5 7">CGMCC 9174</strain>
    </source>
</reference>
<dbReference type="Proteomes" id="UP000190130">
    <property type="component" value="Unassembled WGS sequence"/>
</dbReference>